<reference evidence="3" key="1">
    <citation type="submission" date="2022-11" db="EMBL/GenBank/DDBJ databases">
        <title>Minimal conservation of predation-associated metabolite biosynthetic gene clusters underscores biosynthetic potential of Myxococcota including descriptions for ten novel species: Archangium lansinium sp. nov., Myxococcus landrumus sp. nov., Nannocystis bai.</title>
        <authorList>
            <person name="Ahearne A."/>
            <person name="Stevens C."/>
            <person name="Dowd S."/>
        </authorList>
    </citation>
    <scope>NUCLEOTIDE SEQUENCE</scope>
    <source>
        <strain evidence="3">Fl3</strain>
    </source>
</reference>
<feature type="compositionally biased region" description="Low complexity" evidence="1">
    <location>
        <begin position="42"/>
        <end position="98"/>
    </location>
</feature>
<evidence type="ECO:0000313" key="3">
    <source>
        <dbReference type="EMBL" id="WAS97769.1"/>
    </source>
</evidence>
<accession>A0ABY7HEQ6</accession>
<keyword evidence="4" id="KW-1185">Reference proteome</keyword>
<organism evidence="3 4">
    <name type="scientific">Nannocystis punicea</name>
    <dbReference type="NCBI Taxonomy" id="2995304"/>
    <lineage>
        <taxon>Bacteria</taxon>
        <taxon>Pseudomonadati</taxon>
        <taxon>Myxococcota</taxon>
        <taxon>Polyangia</taxon>
        <taxon>Nannocystales</taxon>
        <taxon>Nannocystaceae</taxon>
        <taxon>Nannocystis</taxon>
    </lineage>
</organism>
<feature type="chain" id="PRO_5046408275" description="VWFA domain-containing protein" evidence="2">
    <location>
        <begin position="22"/>
        <end position="377"/>
    </location>
</feature>
<proteinExistence type="predicted"/>
<feature type="signal peptide" evidence="2">
    <location>
        <begin position="1"/>
        <end position="21"/>
    </location>
</feature>
<feature type="region of interest" description="Disordered" evidence="1">
    <location>
        <begin position="216"/>
        <end position="241"/>
    </location>
</feature>
<dbReference type="EMBL" id="CP114040">
    <property type="protein sequence ID" value="WAS97769.1"/>
    <property type="molecule type" value="Genomic_DNA"/>
</dbReference>
<evidence type="ECO:0000313" key="4">
    <source>
        <dbReference type="Proteomes" id="UP001164459"/>
    </source>
</evidence>
<gene>
    <name evidence="3" type="ORF">O0S08_16625</name>
</gene>
<evidence type="ECO:0000256" key="2">
    <source>
        <dbReference type="SAM" id="SignalP"/>
    </source>
</evidence>
<protein>
    <recommendedName>
        <fullName evidence="5">VWFA domain-containing protein</fullName>
    </recommendedName>
</protein>
<dbReference type="Proteomes" id="UP001164459">
    <property type="component" value="Chromosome"/>
</dbReference>
<sequence>MKLARPVTCLFGHLALFAACAGGDDSDAGGFASGLTSATAGVTASTGDTSTGVGGSDTQAPTDGSGSAGETTGAAPTTTASSEDGTSTGGDSSPATGDATTLPPAPDLPGIFEVCTKVDVLLVVDASASMADALASLPATFAEIQATLALEVGEGIDDFHVAVINACPKPPNFHNYGAGDTDCEFPAGRNWLASDDPTIAQNFACVVQLPDQDEALAGNGGDNGGYESLPDTCSDDDDEDEQPAWTAARALDPGVAVNAGFSRADSVLFVVAITDEDESLVDPADAEEIHDAIVAAKGDAERVVFLGIGGDDGGCDNAYGGGEVKDSEVLREVAGTFGARGLYRTMCKKRGDDPIGDAFAEALTTVVDEACSSFVPD</sequence>
<feature type="region of interest" description="Disordered" evidence="1">
    <location>
        <begin position="42"/>
        <end position="104"/>
    </location>
</feature>
<evidence type="ECO:0000256" key="1">
    <source>
        <dbReference type="SAM" id="MobiDB-lite"/>
    </source>
</evidence>
<dbReference type="RefSeq" id="WP_269040136.1">
    <property type="nucleotide sequence ID" value="NZ_CP114040.1"/>
</dbReference>
<keyword evidence="2" id="KW-0732">Signal</keyword>
<evidence type="ECO:0008006" key="5">
    <source>
        <dbReference type="Google" id="ProtNLM"/>
    </source>
</evidence>
<dbReference type="PROSITE" id="PS51257">
    <property type="entry name" value="PROKAR_LIPOPROTEIN"/>
    <property type="match status" value="1"/>
</dbReference>
<name>A0ABY7HEQ6_9BACT</name>